<dbReference type="InterPro" id="IPR033562">
    <property type="entry name" value="PLPL"/>
</dbReference>
<sequence>MTRAVVLGGGGVTGIAWEAGVARGLWAHGIDLTAADTFVGTSAGSVVATQLAAGVAPEELFRAQFRPASYESSPMVDVDGLLEALARASRGATDARDARARVGSVARSASVGDPEARRSVIATRLAGLSWPTGLRVTAVDADSGEVVVFDHTSGIDLVDAVAASCAVPGVYPTVTIGGRHYMDGGAASVAHADLAGDHAAVVVVAPISPEATAATTALDDEVAALTAAGGHVVVVGPDLAYQHDAGAEPLNPGRRGDAARAGEAFAARAARRVRDVWADQTTSYAAR</sequence>
<organism evidence="4 5">
    <name type="scientific">Actinomycetospora endophytica</name>
    <dbReference type="NCBI Taxonomy" id="2291215"/>
    <lineage>
        <taxon>Bacteria</taxon>
        <taxon>Bacillati</taxon>
        <taxon>Actinomycetota</taxon>
        <taxon>Actinomycetes</taxon>
        <taxon>Pseudonocardiales</taxon>
        <taxon>Pseudonocardiaceae</taxon>
        <taxon>Actinomycetospora</taxon>
    </lineage>
</organism>
<dbReference type="PROSITE" id="PS51635">
    <property type="entry name" value="PNPLA"/>
    <property type="match status" value="1"/>
</dbReference>
<comment type="caution">
    <text evidence="4">The sequence shown here is derived from an EMBL/GenBank/DDBJ whole genome shotgun (WGS) entry which is preliminary data.</text>
</comment>
<dbReference type="InterPro" id="IPR016035">
    <property type="entry name" value="Acyl_Trfase/lysoPLipase"/>
</dbReference>
<dbReference type="Proteomes" id="UP001199469">
    <property type="component" value="Unassembled WGS sequence"/>
</dbReference>
<reference evidence="4 5" key="1">
    <citation type="submission" date="2021-11" db="EMBL/GenBank/DDBJ databases">
        <title>Draft genome sequence of Actinomycetospora sp. SF1 isolated from the rhizosphere soil.</title>
        <authorList>
            <person name="Duangmal K."/>
            <person name="Chantavorakit T."/>
        </authorList>
    </citation>
    <scope>NUCLEOTIDE SEQUENCE [LARGE SCALE GENOMIC DNA]</scope>
    <source>
        <strain evidence="4 5">TBRC 5722</strain>
    </source>
</reference>
<name>A0ABS8PDH9_9PSEU</name>
<comment type="caution">
    <text evidence="2">Lacks conserved residue(s) required for the propagation of feature annotation.</text>
</comment>
<dbReference type="Pfam" id="PF01734">
    <property type="entry name" value="Patatin"/>
    <property type="match status" value="1"/>
</dbReference>
<keyword evidence="5" id="KW-1185">Reference proteome</keyword>
<gene>
    <name evidence="4" type="ORF">LQ327_23455</name>
</gene>
<accession>A0ABS8PDH9</accession>
<evidence type="ECO:0000313" key="5">
    <source>
        <dbReference type="Proteomes" id="UP001199469"/>
    </source>
</evidence>
<evidence type="ECO:0000313" key="4">
    <source>
        <dbReference type="EMBL" id="MCD2196335.1"/>
    </source>
</evidence>
<dbReference type="PANTHER" id="PTHR12406:SF7">
    <property type="entry name" value="PATATIN-LIKE PHOSPHOLIPASE DOMAIN-CONTAINING PROTEIN 4"/>
    <property type="match status" value="1"/>
</dbReference>
<feature type="short sequence motif" description="DGA/G" evidence="2">
    <location>
        <begin position="183"/>
        <end position="185"/>
    </location>
</feature>
<dbReference type="Gene3D" id="3.40.1090.10">
    <property type="entry name" value="Cytosolic phospholipase A2 catalytic domain"/>
    <property type="match status" value="2"/>
</dbReference>
<keyword evidence="2" id="KW-0442">Lipid degradation</keyword>
<proteinExistence type="predicted"/>
<protein>
    <submittedName>
        <fullName evidence="4">Patatin-like phospholipase family protein</fullName>
    </submittedName>
</protein>
<evidence type="ECO:0000256" key="2">
    <source>
        <dbReference type="PROSITE-ProRule" id="PRU01161"/>
    </source>
</evidence>
<keyword evidence="2" id="KW-0378">Hydrolase</keyword>
<feature type="short sequence motif" description="GXSXG" evidence="2">
    <location>
        <begin position="40"/>
        <end position="44"/>
    </location>
</feature>
<keyword evidence="1 2" id="KW-0443">Lipid metabolism</keyword>
<feature type="active site" description="Proton acceptor" evidence="2">
    <location>
        <position position="183"/>
    </location>
</feature>
<evidence type="ECO:0000256" key="1">
    <source>
        <dbReference type="ARBA" id="ARBA00023098"/>
    </source>
</evidence>
<dbReference type="RefSeq" id="WP_230738183.1">
    <property type="nucleotide sequence ID" value="NZ_JAJNDB010000005.1"/>
</dbReference>
<feature type="active site" description="Nucleophile" evidence="2">
    <location>
        <position position="42"/>
    </location>
</feature>
<feature type="domain" description="PNPLA" evidence="3">
    <location>
        <begin position="6"/>
        <end position="196"/>
    </location>
</feature>
<dbReference type="InterPro" id="IPR002641">
    <property type="entry name" value="PNPLA_dom"/>
</dbReference>
<dbReference type="PANTHER" id="PTHR12406">
    <property type="entry name" value="CALCIUM-INDEPENDENT PHOSPHOLIPASE A2 IPLA2 -RELATED"/>
    <property type="match status" value="1"/>
</dbReference>
<dbReference type="EMBL" id="JAJNDB010000005">
    <property type="protein sequence ID" value="MCD2196335.1"/>
    <property type="molecule type" value="Genomic_DNA"/>
</dbReference>
<evidence type="ECO:0000259" key="3">
    <source>
        <dbReference type="PROSITE" id="PS51635"/>
    </source>
</evidence>
<dbReference type="SUPFAM" id="SSF52151">
    <property type="entry name" value="FabD/lysophospholipase-like"/>
    <property type="match status" value="1"/>
</dbReference>